<name>A0A6I3XCZ0_9BURK</name>
<protein>
    <submittedName>
        <fullName evidence="1">Uncharacterized protein</fullName>
    </submittedName>
</protein>
<proteinExistence type="predicted"/>
<dbReference type="OrthoDB" id="4710463at2"/>
<dbReference type="EMBL" id="WNWM01000002">
    <property type="protein sequence ID" value="MUI11062.1"/>
    <property type="molecule type" value="Genomic_DNA"/>
</dbReference>
<gene>
    <name evidence="1" type="ORF">GJV26_00930</name>
</gene>
<keyword evidence="2" id="KW-1185">Reference proteome</keyword>
<organism evidence="1 2">
    <name type="scientific">Pseudoduganella dura</name>
    <dbReference type="NCBI Taxonomy" id="321982"/>
    <lineage>
        <taxon>Bacteria</taxon>
        <taxon>Pseudomonadati</taxon>
        <taxon>Pseudomonadota</taxon>
        <taxon>Betaproteobacteria</taxon>
        <taxon>Burkholderiales</taxon>
        <taxon>Oxalobacteraceae</taxon>
        <taxon>Telluria group</taxon>
        <taxon>Pseudoduganella</taxon>
    </lineage>
</organism>
<reference evidence="1 2" key="1">
    <citation type="submission" date="2019-11" db="EMBL/GenBank/DDBJ databases">
        <title>Draft Genome Sequences of Six Type Strains of the Genus Massilia.</title>
        <authorList>
            <person name="Miess H."/>
            <person name="Frediansyah A."/>
            <person name="Goeker M."/>
            <person name="Gross H."/>
        </authorList>
    </citation>
    <scope>NUCLEOTIDE SEQUENCE [LARGE SCALE GENOMIC DNA]</scope>
    <source>
        <strain evidence="1 2">DSM 17513</strain>
    </source>
</reference>
<evidence type="ECO:0000313" key="1">
    <source>
        <dbReference type="EMBL" id="MUI11062.1"/>
    </source>
</evidence>
<dbReference type="AlphaFoldDB" id="A0A6I3XCZ0"/>
<evidence type="ECO:0000313" key="2">
    <source>
        <dbReference type="Proteomes" id="UP000431684"/>
    </source>
</evidence>
<sequence length="209" mass="23933">MTMNPSDLHVGAVFQREWDSCPIRVIAFDDEQVMYDCWWPHIPGWGIDSLNRTISYYRLPLSLLLKKSTYLRTDEYTEVELCIHRPDLPFGFARFADLEWPSIPPVAEDDFPGHTSFMAGVEASNPLLHTEKLYLHPFGPKGSVKPGVLLESENPTGFTVDEVLWHAARLQAPHLREIKVTTGVGIYRSGIQRKLPSYYIWGAKSRMEE</sequence>
<comment type="caution">
    <text evidence="1">The sequence shown here is derived from an EMBL/GenBank/DDBJ whole genome shotgun (WGS) entry which is preliminary data.</text>
</comment>
<dbReference type="Proteomes" id="UP000431684">
    <property type="component" value="Unassembled WGS sequence"/>
</dbReference>
<accession>A0A6I3XCZ0</accession>